<organism evidence="11 12">
    <name type="scientific">Eimeria acervulina</name>
    <name type="common">Coccidian parasite</name>
    <dbReference type="NCBI Taxonomy" id="5801"/>
    <lineage>
        <taxon>Eukaryota</taxon>
        <taxon>Sar</taxon>
        <taxon>Alveolata</taxon>
        <taxon>Apicomplexa</taxon>
        <taxon>Conoidasida</taxon>
        <taxon>Coccidia</taxon>
        <taxon>Eucoccidiorida</taxon>
        <taxon>Eimeriorina</taxon>
        <taxon>Eimeriidae</taxon>
        <taxon>Eimeria</taxon>
    </lineage>
</organism>
<dbReference type="InterPro" id="IPR036188">
    <property type="entry name" value="FAD/NAD-bd_sf"/>
</dbReference>
<evidence type="ECO:0000256" key="5">
    <source>
        <dbReference type="ARBA" id="ARBA00023002"/>
    </source>
</evidence>
<evidence type="ECO:0000256" key="2">
    <source>
        <dbReference type="ARBA" id="ARBA00007532"/>
    </source>
</evidence>
<dbReference type="EMBL" id="HG670432">
    <property type="protein sequence ID" value="CDI76642.1"/>
    <property type="molecule type" value="Genomic_DNA"/>
</dbReference>
<keyword evidence="3 8" id="KW-0285">Flavoprotein</keyword>
<dbReference type="RefSeq" id="XP_013252848.1">
    <property type="nucleotide sequence ID" value="XM_013397394.1"/>
</dbReference>
<dbReference type="GO" id="GO:0045454">
    <property type="term" value="P:cell redox homeostasis"/>
    <property type="evidence" value="ECO:0007669"/>
    <property type="project" value="InterPro"/>
</dbReference>
<dbReference type="VEuPathDB" id="ToxoDB:EAH_00018970"/>
<dbReference type="Gene3D" id="3.50.50.60">
    <property type="entry name" value="FAD/NAD(P)-binding domain"/>
    <property type="match status" value="2"/>
</dbReference>
<gene>
    <name evidence="11" type="ORF">EAH_00018970</name>
</gene>
<dbReference type="GO" id="GO:0004362">
    <property type="term" value="F:glutathione-disulfide reductase (NADPH) activity"/>
    <property type="evidence" value="ECO:0007669"/>
    <property type="project" value="TreeGrafter"/>
</dbReference>
<dbReference type="AlphaFoldDB" id="U6GAV6"/>
<name>U6GAV6_EIMAC</name>
<proteinExistence type="inferred from homology"/>
<dbReference type="Pfam" id="PF07992">
    <property type="entry name" value="Pyr_redox_2"/>
    <property type="match status" value="1"/>
</dbReference>
<dbReference type="GeneID" id="25269967"/>
<dbReference type="Pfam" id="PF02852">
    <property type="entry name" value="Pyr_redox_dim"/>
    <property type="match status" value="1"/>
</dbReference>
<dbReference type="PANTHER" id="PTHR42737:SF2">
    <property type="entry name" value="GLUTATHIONE REDUCTASE"/>
    <property type="match status" value="1"/>
</dbReference>
<evidence type="ECO:0000256" key="3">
    <source>
        <dbReference type="ARBA" id="ARBA00022630"/>
    </source>
</evidence>
<dbReference type="SUPFAM" id="SSF51905">
    <property type="entry name" value="FAD/NAD(P)-binding domain"/>
    <property type="match status" value="1"/>
</dbReference>
<feature type="domain" description="FAD/NAD(P)-binding" evidence="10">
    <location>
        <begin position="2"/>
        <end position="276"/>
    </location>
</feature>
<keyword evidence="6" id="KW-1015">Disulfide bond</keyword>
<evidence type="ECO:0000313" key="11">
    <source>
        <dbReference type="EMBL" id="CDI76642.1"/>
    </source>
</evidence>
<dbReference type="SUPFAM" id="SSF55424">
    <property type="entry name" value="FAD/NAD-linked reductases, dimerisation (C-terminal) domain"/>
    <property type="match status" value="1"/>
</dbReference>
<evidence type="ECO:0000259" key="10">
    <source>
        <dbReference type="Pfam" id="PF07992"/>
    </source>
</evidence>
<feature type="domain" description="Pyridine nucleotide-disulphide oxidoreductase dimerisation" evidence="9">
    <location>
        <begin position="337"/>
        <end position="388"/>
    </location>
</feature>
<dbReference type="InterPro" id="IPR004099">
    <property type="entry name" value="Pyr_nucl-diS_OxRdtase_dimer"/>
</dbReference>
<dbReference type="PROSITE" id="PS00076">
    <property type="entry name" value="PYRIDINE_REDOX_1"/>
    <property type="match status" value="1"/>
</dbReference>
<dbReference type="InterPro" id="IPR016156">
    <property type="entry name" value="FAD/NAD-linked_Rdtase_dimer_sf"/>
</dbReference>
<dbReference type="FunFam" id="3.50.50.60:FF:000235">
    <property type="entry name" value="Glutathione reductase"/>
    <property type="match status" value="1"/>
</dbReference>
<protein>
    <submittedName>
        <fullName evidence="11">Glutathione reductase, putative</fullName>
    </submittedName>
</protein>
<dbReference type="InterPro" id="IPR023753">
    <property type="entry name" value="FAD/NAD-binding_dom"/>
</dbReference>
<dbReference type="Gene3D" id="3.30.390.30">
    <property type="match status" value="2"/>
</dbReference>
<dbReference type="Proteomes" id="UP000018050">
    <property type="component" value="Unassembled WGS sequence"/>
</dbReference>
<keyword evidence="7 8" id="KW-0676">Redox-active center</keyword>
<dbReference type="InterPro" id="IPR046952">
    <property type="entry name" value="GSHR/TRXR-like"/>
</dbReference>
<reference evidence="11" key="2">
    <citation type="submission" date="2013-10" db="EMBL/GenBank/DDBJ databases">
        <authorList>
            <person name="Aslett M."/>
        </authorList>
    </citation>
    <scope>NUCLEOTIDE SEQUENCE [LARGE SCALE GENOMIC DNA]</scope>
    <source>
        <strain evidence="11">Houghton</strain>
    </source>
</reference>
<keyword evidence="5 8" id="KW-0560">Oxidoreductase</keyword>
<evidence type="ECO:0000259" key="9">
    <source>
        <dbReference type="Pfam" id="PF02852"/>
    </source>
</evidence>
<comment type="cofactor">
    <cofactor evidence="1">
        <name>FAD</name>
        <dbReference type="ChEBI" id="CHEBI:57692"/>
    </cofactor>
</comment>
<keyword evidence="4 8" id="KW-0274">FAD</keyword>
<dbReference type="OrthoDB" id="5956163at2759"/>
<dbReference type="GO" id="GO:0005739">
    <property type="term" value="C:mitochondrion"/>
    <property type="evidence" value="ECO:0007669"/>
    <property type="project" value="TreeGrafter"/>
</dbReference>
<dbReference type="GO" id="GO:0050660">
    <property type="term" value="F:flavin adenine dinucleotide binding"/>
    <property type="evidence" value="ECO:0007669"/>
    <property type="project" value="InterPro"/>
</dbReference>
<accession>U6GAV6</accession>
<dbReference type="PRINTS" id="PR00411">
    <property type="entry name" value="PNDRDTASEI"/>
</dbReference>
<evidence type="ECO:0000256" key="4">
    <source>
        <dbReference type="ARBA" id="ARBA00022827"/>
    </source>
</evidence>
<evidence type="ECO:0000256" key="7">
    <source>
        <dbReference type="ARBA" id="ARBA00023284"/>
    </source>
</evidence>
<dbReference type="GO" id="GO:0005829">
    <property type="term" value="C:cytosol"/>
    <property type="evidence" value="ECO:0007669"/>
    <property type="project" value="TreeGrafter"/>
</dbReference>
<dbReference type="GO" id="GO:0034599">
    <property type="term" value="P:cellular response to oxidative stress"/>
    <property type="evidence" value="ECO:0007669"/>
    <property type="project" value="TreeGrafter"/>
</dbReference>
<dbReference type="GO" id="GO:0006749">
    <property type="term" value="P:glutathione metabolic process"/>
    <property type="evidence" value="ECO:0007669"/>
    <property type="project" value="TreeGrafter"/>
</dbReference>
<evidence type="ECO:0000256" key="8">
    <source>
        <dbReference type="RuleBase" id="RU003691"/>
    </source>
</evidence>
<evidence type="ECO:0000313" key="12">
    <source>
        <dbReference type="Proteomes" id="UP000018050"/>
    </source>
</evidence>
<dbReference type="OMA" id="MSKHYDY"/>
<dbReference type="InterPro" id="IPR012999">
    <property type="entry name" value="Pyr_OxRdtase_I_AS"/>
</dbReference>
<keyword evidence="12" id="KW-1185">Reference proteome</keyword>
<evidence type="ECO:0000256" key="6">
    <source>
        <dbReference type="ARBA" id="ARBA00023157"/>
    </source>
</evidence>
<sequence length="397" mass="43802">MGGTCVNVGCVPKKVMWCAANAFENLHGLKHLGFEFNEPPRFNWERLVENRENYIKRLNRIYETNLEKSQVERFYGWASLAPKDESKDEHVVLVNATKEEAEKGSPPIQKITAKHVLVATGGRPTPLSIPGASLCTDSDGFFGLKHQPKRVGVVGAGYIAVELCGVLQALGTETHLFTRHARSLRKFDVMIQEENHKNMQRLGIQVFPNSIPSEIVQSEGSLHLHLENGERHGPFDCIINAIGRTPETLHLGLEALAVQMNGKYIKVDEYQNTNVELTPMAIAAGRRLADRLYGQLPHAKADYDFVPSVIFAHPPIASVGLSEDQAVQQYGREDLKSEKEKILGLHLVGLGVDEVLQGFAVAIKMGATKADLDRCVAIHPTAAEEVVTLPPWGLSDL</sequence>
<reference evidence="11" key="1">
    <citation type="submission" date="2013-10" db="EMBL/GenBank/DDBJ databases">
        <title>Genomic analysis of the causative agents of coccidiosis in chickens.</title>
        <authorList>
            <person name="Reid A.J."/>
            <person name="Blake D."/>
            <person name="Billington K."/>
            <person name="Browne H."/>
            <person name="Dunn M."/>
            <person name="Hung S."/>
            <person name="Kawahara F."/>
            <person name="Miranda-Saavedra D."/>
            <person name="Mourier T."/>
            <person name="Nagra H."/>
            <person name="Otto T.D."/>
            <person name="Rawlings N."/>
            <person name="Sanchez A."/>
            <person name="Sanders M."/>
            <person name="Subramaniam C."/>
            <person name="Tay Y."/>
            <person name="Dear P."/>
            <person name="Doerig C."/>
            <person name="Gruber A."/>
            <person name="Parkinson J."/>
            <person name="Shirley M."/>
            <person name="Wan K.L."/>
            <person name="Berriman M."/>
            <person name="Tomley F."/>
            <person name="Pain A."/>
        </authorList>
    </citation>
    <scope>NUCLEOTIDE SEQUENCE [LARGE SCALE GENOMIC DNA]</scope>
    <source>
        <strain evidence="11">Houghton</strain>
    </source>
</reference>
<dbReference type="PRINTS" id="PR00368">
    <property type="entry name" value="FADPNR"/>
</dbReference>
<evidence type="ECO:0000256" key="1">
    <source>
        <dbReference type="ARBA" id="ARBA00001974"/>
    </source>
</evidence>
<comment type="similarity">
    <text evidence="2 8">Belongs to the class-I pyridine nucleotide-disulfide oxidoreductase family.</text>
</comment>
<dbReference type="PANTHER" id="PTHR42737">
    <property type="entry name" value="GLUTATHIONE REDUCTASE"/>
    <property type="match status" value="1"/>
</dbReference>